<name>A0ABQ8JZM7_9APHY</name>
<sequence length="370" mass="41745">MEPHTIIPDNFKNIAEVDDAVEEVLRRGISAEIVSDLTGFEIPFLDRSYDLRRLLALKHVAHRNSNVSREKKEQYERNRAAVQSDENSTLHLEGFKHAFSQINAGSGNAFGEDKVHSFLDLGCAPGGFSTWVLENNRSASGVGITLSPEARGLRLQLDSRFHAQFQCSFDDVCRIAAGDIDIASVPAAGFDLVIAQATIMFKDDVRWNESIGLVYAQLLVAFQHLAQGGSLITSLRSRPLNWIVDVFRALDITFESVHAVNTQYQGRRPFVYVVCRGFRADPDEKNNYIHRLRACIEYLDNSEGPVESSSGGAANIPRLCGTQDEPIPDATYQDVLDLFEVVWQKKYCAIRWHYQRVLENRRRGNEHELY</sequence>
<accession>A0ABQ8JZM7</accession>
<proteinExistence type="predicted"/>
<dbReference type="RefSeq" id="XP_047773189.1">
    <property type="nucleotide sequence ID" value="XM_047928094.1"/>
</dbReference>
<organism evidence="2 3">
    <name type="scientific">Rhodofomes roseus</name>
    <dbReference type="NCBI Taxonomy" id="34475"/>
    <lineage>
        <taxon>Eukaryota</taxon>
        <taxon>Fungi</taxon>
        <taxon>Dikarya</taxon>
        <taxon>Basidiomycota</taxon>
        <taxon>Agaricomycotina</taxon>
        <taxon>Agaricomycetes</taxon>
        <taxon>Polyporales</taxon>
        <taxon>Rhodofomes</taxon>
    </lineage>
</organism>
<dbReference type="InterPro" id="IPR029063">
    <property type="entry name" value="SAM-dependent_MTases_sf"/>
</dbReference>
<gene>
    <name evidence="2" type="ORF">C8Q71DRAFT_862934</name>
</gene>
<evidence type="ECO:0000259" key="1">
    <source>
        <dbReference type="Pfam" id="PF01728"/>
    </source>
</evidence>
<dbReference type="Pfam" id="PF01728">
    <property type="entry name" value="FtsJ"/>
    <property type="match status" value="1"/>
</dbReference>
<feature type="domain" description="Ribosomal RNA methyltransferase FtsJ" evidence="1">
    <location>
        <begin position="113"/>
        <end position="278"/>
    </location>
</feature>
<evidence type="ECO:0000313" key="2">
    <source>
        <dbReference type="EMBL" id="KAH9829826.1"/>
    </source>
</evidence>
<dbReference type="Proteomes" id="UP000814176">
    <property type="component" value="Unassembled WGS sequence"/>
</dbReference>
<protein>
    <recommendedName>
        <fullName evidence="1">Ribosomal RNA methyltransferase FtsJ domain-containing protein</fullName>
    </recommendedName>
</protein>
<dbReference type="CDD" id="cd02440">
    <property type="entry name" value="AdoMet_MTases"/>
    <property type="match status" value="1"/>
</dbReference>
<dbReference type="Gene3D" id="3.40.50.12760">
    <property type="match status" value="1"/>
</dbReference>
<dbReference type="EMBL" id="JADCUA010000035">
    <property type="protein sequence ID" value="KAH9829826.1"/>
    <property type="molecule type" value="Genomic_DNA"/>
</dbReference>
<dbReference type="SUPFAM" id="SSF53335">
    <property type="entry name" value="S-adenosyl-L-methionine-dependent methyltransferases"/>
    <property type="match status" value="1"/>
</dbReference>
<comment type="caution">
    <text evidence="2">The sequence shown here is derived from an EMBL/GenBank/DDBJ whole genome shotgun (WGS) entry which is preliminary data.</text>
</comment>
<dbReference type="InterPro" id="IPR002877">
    <property type="entry name" value="RNA_MeTrfase_FtsJ_dom"/>
</dbReference>
<dbReference type="GeneID" id="72008826"/>
<evidence type="ECO:0000313" key="3">
    <source>
        <dbReference type="Proteomes" id="UP000814176"/>
    </source>
</evidence>
<keyword evidence="3" id="KW-1185">Reference proteome</keyword>
<reference evidence="2 3" key="1">
    <citation type="journal article" date="2021" name="Environ. Microbiol.">
        <title>Gene family expansions and transcriptome signatures uncover fungal adaptations to wood decay.</title>
        <authorList>
            <person name="Hage H."/>
            <person name="Miyauchi S."/>
            <person name="Viragh M."/>
            <person name="Drula E."/>
            <person name="Min B."/>
            <person name="Chaduli D."/>
            <person name="Navarro D."/>
            <person name="Favel A."/>
            <person name="Norest M."/>
            <person name="Lesage-Meessen L."/>
            <person name="Balint B."/>
            <person name="Merenyi Z."/>
            <person name="de Eugenio L."/>
            <person name="Morin E."/>
            <person name="Martinez A.T."/>
            <person name="Baldrian P."/>
            <person name="Stursova M."/>
            <person name="Martinez M.J."/>
            <person name="Novotny C."/>
            <person name="Magnuson J.K."/>
            <person name="Spatafora J.W."/>
            <person name="Maurice S."/>
            <person name="Pangilinan J."/>
            <person name="Andreopoulos W."/>
            <person name="LaButti K."/>
            <person name="Hundley H."/>
            <person name="Na H."/>
            <person name="Kuo A."/>
            <person name="Barry K."/>
            <person name="Lipzen A."/>
            <person name="Henrissat B."/>
            <person name="Riley R."/>
            <person name="Ahrendt S."/>
            <person name="Nagy L.G."/>
            <person name="Grigoriev I.V."/>
            <person name="Martin F."/>
            <person name="Rosso M.N."/>
        </authorList>
    </citation>
    <scope>NUCLEOTIDE SEQUENCE [LARGE SCALE GENOMIC DNA]</scope>
    <source>
        <strain evidence="2 3">CIRM-BRFM 1785</strain>
    </source>
</reference>